<dbReference type="InterPro" id="IPR014048">
    <property type="entry name" value="MethylDNA_cys_MeTrfase_DNA-bd"/>
</dbReference>
<dbReference type="SUPFAM" id="SSF46767">
    <property type="entry name" value="Methylated DNA-protein cysteine methyltransferase, C-terminal domain"/>
    <property type="match status" value="1"/>
</dbReference>
<dbReference type="InterPro" id="IPR036217">
    <property type="entry name" value="MethylDNA_cys_MeTrfase_DNAb"/>
</dbReference>
<keyword evidence="3" id="KW-0808">Transferase</keyword>
<dbReference type="RefSeq" id="WP_121687431.1">
    <property type="nucleotide sequence ID" value="NZ_RCUY01000002.1"/>
</dbReference>
<dbReference type="InterPro" id="IPR052520">
    <property type="entry name" value="ATL_DNA_repair"/>
</dbReference>
<evidence type="ECO:0000313" key="3">
    <source>
        <dbReference type="EMBL" id="RLP83771.1"/>
    </source>
</evidence>
<dbReference type="EMBL" id="RCUY01000002">
    <property type="protein sequence ID" value="RLP83771.1"/>
    <property type="molecule type" value="Genomic_DNA"/>
</dbReference>
<organism evidence="3 4">
    <name type="scientific">Mycetocola lacteus</name>
    <dbReference type="NCBI Taxonomy" id="76637"/>
    <lineage>
        <taxon>Bacteria</taxon>
        <taxon>Bacillati</taxon>
        <taxon>Actinomycetota</taxon>
        <taxon>Actinomycetes</taxon>
        <taxon>Micrococcales</taxon>
        <taxon>Microbacteriaceae</taxon>
        <taxon>Mycetocola</taxon>
    </lineage>
</organism>
<gene>
    <name evidence="3" type="ORF">D9V34_02885</name>
</gene>
<evidence type="ECO:0000256" key="1">
    <source>
        <dbReference type="ARBA" id="ARBA00022763"/>
    </source>
</evidence>
<evidence type="ECO:0000313" key="4">
    <source>
        <dbReference type="Proteomes" id="UP000269438"/>
    </source>
</evidence>
<sequence>MTVPESSEPEFRVVLPVIDDPEAFLEAVYRVVLAIPPGRVMSYGGVAAAMGTRAARQVGAIMSRQGNDLPWWRVIRADGTLPTHLAEAALEYWEAEGTALRRLGGHPRPAKSAFVTRVEAVFETKTAPHA</sequence>
<reference evidence="3 4" key="1">
    <citation type="submission" date="2018-10" db="EMBL/GenBank/DDBJ databases">
        <authorList>
            <person name="Li J."/>
        </authorList>
    </citation>
    <scope>NUCLEOTIDE SEQUENCE [LARGE SCALE GENOMIC DNA]</scope>
    <source>
        <strain evidence="3 4">JCM 11654</strain>
    </source>
</reference>
<comment type="caution">
    <text evidence="3">The sequence shown here is derived from an EMBL/GenBank/DDBJ whole genome shotgun (WGS) entry which is preliminary data.</text>
</comment>
<dbReference type="PANTHER" id="PTHR42942:SF1">
    <property type="entry name" value="ALKYLTRANSFERASE-LIKE PROTEIN 1"/>
    <property type="match status" value="1"/>
</dbReference>
<dbReference type="InterPro" id="IPR036388">
    <property type="entry name" value="WH-like_DNA-bd_sf"/>
</dbReference>
<name>A0A3L7AW49_9MICO</name>
<keyword evidence="1" id="KW-0227">DNA damage</keyword>
<dbReference type="AlphaFoldDB" id="A0A3L7AW49"/>
<dbReference type="Proteomes" id="UP000269438">
    <property type="component" value="Unassembled WGS sequence"/>
</dbReference>
<dbReference type="GO" id="GO:0006281">
    <property type="term" value="P:DNA repair"/>
    <property type="evidence" value="ECO:0007669"/>
    <property type="project" value="InterPro"/>
</dbReference>
<dbReference type="GO" id="GO:0032259">
    <property type="term" value="P:methylation"/>
    <property type="evidence" value="ECO:0007669"/>
    <property type="project" value="UniProtKB-KW"/>
</dbReference>
<dbReference type="PANTHER" id="PTHR42942">
    <property type="entry name" value="6-O-METHYLGUANINE DNA METHYLTRANSFERASE"/>
    <property type="match status" value="1"/>
</dbReference>
<evidence type="ECO:0000259" key="2">
    <source>
        <dbReference type="Pfam" id="PF01035"/>
    </source>
</evidence>
<dbReference type="CDD" id="cd06445">
    <property type="entry name" value="ATase"/>
    <property type="match status" value="1"/>
</dbReference>
<keyword evidence="3" id="KW-0489">Methyltransferase</keyword>
<dbReference type="OrthoDB" id="9132167at2"/>
<dbReference type="GO" id="GO:0008168">
    <property type="term" value="F:methyltransferase activity"/>
    <property type="evidence" value="ECO:0007669"/>
    <property type="project" value="UniProtKB-KW"/>
</dbReference>
<feature type="domain" description="Methylated-DNA-[protein]-cysteine S-methyltransferase DNA binding" evidence="2">
    <location>
        <begin position="24"/>
        <end position="84"/>
    </location>
</feature>
<keyword evidence="4" id="KW-1185">Reference proteome</keyword>
<proteinExistence type="predicted"/>
<dbReference type="Pfam" id="PF01035">
    <property type="entry name" value="DNA_binding_1"/>
    <property type="match status" value="1"/>
</dbReference>
<protein>
    <submittedName>
        <fullName evidence="3">Cysteine methyltransferase</fullName>
    </submittedName>
</protein>
<dbReference type="Gene3D" id="1.10.10.10">
    <property type="entry name" value="Winged helix-like DNA-binding domain superfamily/Winged helix DNA-binding domain"/>
    <property type="match status" value="1"/>
</dbReference>
<accession>A0A3L7AW49</accession>